<proteinExistence type="predicted"/>
<reference evidence="2" key="1">
    <citation type="submission" date="2021-10" db="EMBL/GenBank/DDBJ databases">
        <title>Tropical sea cucumber genome reveals ecological adaptation and Cuvierian tubules defense mechanism.</title>
        <authorList>
            <person name="Chen T."/>
        </authorList>
    </citation>
    <scope>NUCLEOTIDE SEQUENCE</scope>
    <source>
        <strain evidence="2">Nanhai2018</strain>
        <tissue evidence="2">Muscle</tissue>
    </source>
</reference>
<dbReference type="GO" id="GO:0006281">
    <property type="term" value="P:DNA repair"/>
    <property type="evidence" value="ECO:0007669"/>
    <property type="project" value="TreeGrafter"/>
</dbReference>
<comment type="caution">
    <text evidence="2">The sequence shown here is derived from an EMBL/GenBank/DDBJ whole genome shotgun (WGS) entry which is preliminary data.</text>
</comment>
<dbReference type="PANTHER" id="PTHR12083">
    <property type="entry name" value="BIFUNCTIONAL POLYNUCLEOTIDE PHOSPHATASE/KINASE"/>
    <property type="match status" value="1"/>
</dbReference>
<evidence type="ECO:0000256" key="1">
    <source>
        <dbReference type="SAM" id="MobiDB-lite"/>
    </source>
</evidence>
<evidence type="ECO:0000313" key="3">
    <source>
        <dbReference type="Proteomes" id="UP001152320"/>
    </source>
</evidence>
<organism evidence="2 3">
    <name type="scientific">Holothuria leucospilota</name>
    <name type="common">Black long sea cucumber</name>
    <name type="synonym">Mertensiothuria leucospilota</name>
    <dbReference type="NCBI Taxonomy" id="206669"/>
    <lineage>
        <taxon>Eukaryota</taxon>
        <taxon>Metazoa</taxon>
        <taxon>Echinodermata</taxon>
        <taxon>Eleutherozoa</taxon>
        <taxon>Echinozoa</taxon>
        <taxon>Holothuroidea</taxon>
        <taxon>Aspidochirotacea</taxon>
        <taxon>Aspidochirotida</taxon>
        <taxon>Holothuriidae</taxon>
        <taxon>Holothuria</taxon>
    </lineage>
</organism>
<dbReference type="GO" id="GO:0046404">
    <property type="term" value="F:ATP-dependent polydeoxyribonucleotide 5'-hydroxyl-kinase activity"/>
    <property type="evidence" value="ECO:0007669"/>
    <property type="project" value="TreeGrafter"/>
</dbReference>
<dbReference type="AlphaFoldDB" id="A0A9Q1H967"/>
<dbReference type="InterPro" id="IPR013954">
    <property type="entry name" value="PNK3P"/>
</dbReference>
<dbReference type="CDD" id="cd01625">
    <property type="entry name" value="HAD_PNP"/>
    <property type="match status" value="1"/>
</dbReference>
<feature type="region of interest" description="Disordered" evidence="1">
    <location>
        <begin position="53"/>
        <end position="79"/>
    </location>
</feature>
<gene>
    <name evidence="2" type="ORF">HOLleu_14790</name>
</gene>
<dbReference type="GO" id="GO:0003690">
    <property type="term" value="F:double-stranded DNA binding"/>
    <property type="evidence" value="ECO:0007669"/>
    <property type="project" value="TreeGrafter"/>
</dbReference>
<dbReference type="Proteomes" id="UP001152320">
    <property type="component" value="Chromosome 6"/>
</dbReference>
<dbReference type="Pfam" id="PF13671">
    <property type="entry name" value="AAA_33"/>
    <property type="match status" value="1"/>
</dbReference>
<name>A0A9Q1H967_HOLLE</name>
<dbReference type="GO" id="GO:0005634">
    <property type="term" value="C:nucleus"/>
    <property type="evidence" value="ECO:0007669"/>
    <property type="project" value="TreeGrafter"/>
</dbReference>
<dbReference type="FunFam" id="3.40.50.300:FF:000737">
    <property type="entry name" value="Bifunctional polynucleotide phosphatase/kinase"/>
    <property type="match status" value="1"/>
</dbReference>
<dbReference type="PANTHER" id="PTHR12083:SF18">
    <property type="entry name" value="BIFUNCTIONAL POLYNUCLEOTIDE PHOSPHATASE_KINASE"/>
    <property type="match status" value="1"/>
</dbReference>
<dbReference type="InterPro" id="IPR006551">
    <property type="entry name" value="Polynucleotide_phosphatase"/>
</dbReference>
<dbReference type="InterPro" id="IPR027417">
    <property type="entry name" value="P-loop_NTPase"/>
</dbReference>
<dbReference type="Gene3D" id="3.40.50.300">
    <property type="entry name" value="P-loop containing nucleotide triphosphate hydrolases"/>
    <property type="match status" value="1"/>
</dbReference>
<dbReference type="NCBIfam" id="TIGR01662">
    <property type="entry name" value="HAD-SF-IIIA"/>
    <property type="match status" value="1"/>
</dbReference>
<accession>A0A9Q1H967</accession>
<dbReference type="FunFam" id="3.40.50.1000:FF:000078">
    <property type="entry name" value="Bifunctional polynucleotide phosphatase/kinase"/>
    <property type="match status" value="1"/>
</dbReference>
<dbReference type="InterPro" id="IPR036412">
    <property type="entry name" value="HAD-like_sf"/>
</dbReference>
<dbReference type="NCBIfam" id="TIGR01664">
    <property type="entry name" value="DNA-3'-Pase"/>
    <property type="match status" value="1"/>
</dbReference>
<dbReference type="GO" id="GO:0046403">
    <property type="term" value="F:polynucleotide 3'-phosphatase activity"/>
    <property type="evidence" value="ECO:0007669"/>
    <property type="project" value="TreeGrafter"/>
</dbReference>
<sequence>MNYSLQRALLSVSKTTTGSILRITEIRSLLAGGVRSKSQRKSFRTTLAMARKRAIAQQSTPNPSPSKRPRRATKKKEEAEPKLKFDLEWDFFGEKTSKGLHPLLELTGPAVKGSSKIAGFDLDYTLIRPKSGRKWPTGPKDWMFLSDAVPEKLKKIHDEGFKIIIFTNQRGMEKGYTTPKDFMAKIDDIITALDFPIQTFVATGENQYKKPGTLMWDRMVKKHNDGVTVDLEESYFVGDAAGRAKNWAPGKPKDFSCSDRMFAANIGIGFYTPEEFFDGEDKAIFEWRSVNPREVLERAKTNQLDDEYHLETKDFVIFTGPPASGKSSFYHHFLEPHGYVWVNRDTMKTQAKCIEAAKKAIAEGKSVAIDNTNPSTAARAAFIDLTKKKDYTVRCFVMDTPLEVCHHLNMVRQNQSSGKIRRIPNIGFNVYKKNYQEPTTKEGFSEIKKIPFYPVFENKNDEKLFLHWTD</sequence>
<dbReference type="SUPFAM" id="SSF56784">
    <property type="entry name" value="HAD-like"/>
    <property type="match status" value="1"/>
</dbReference>
<dbReference type="Pfam" id="PF08645">
    <property type="entry name" value="PNK3P"/>
    <property type="match status" value="1"/>
</dbReference>
<keyword evidence="3" id="KW-1185">Reference proteome</keyword>
<dbReference type="SUPFAM" id="SSF52540">
    <property type="entry name" value="P-loop containing nucleoside triphosphate hydrolases"/>
    <property type="match status" value="1"/>
</dbReference>
<dbReference type="EMBL" id="JAIZAY010000006">
    <property type="protein sequence ID" value="KAJ8040482.1"/>
    <property type="molecule type" value="Genomic_DNA"/>
</dbReference>
<dbReference type="Gene3D" id="3.40.50.1000">
    <property type="entry name" value="HAD superfamily/HAD-like"/>
    <property type="match status" value="1"/>
</dbReference>
<dbReference type="InterPro" id="IPR023214">
    <property type="entry name" value="HAD_sf"/>
</dbReference>
<dbReference type="InterPro" id="IPR006549">
    <property type="entry name" value="HAD-SF_hydro_IIIA"/>
</dbReference>
<protein>
    <submittedName>
        <fullName evidence="2">Bifunctional polynucleotide phosphatase/kinase</fullName>
    </submittedName>
</protein>
<evidence type="ECO:0000313" key="2">
    <source>
        <dbReference type="EMBL" id="KAJ8040482.1"/>
    </source>
</evidence>
<dbReference type="OrthoDB" id="19045at2759"/>